<dbReference type="OrthoDB" id="2794201at2759"/>
<sequence>MSYTITLRIYQTNTNAFFRVVEAAVWTAAGGGTWDAVRGEHVLTVNSGSAGVLRLVSDTGEVSTVALGVHEDKRWCDIVTGLQPGQTAASVLGEYYVAGGTVDRSYMRKKQAESYAVTSLGPQARKYTVAYSVATGANLKANLTIG</sequence>
<dbReference type="Proteomes" id="UP000703269">
    <property type="component" value="Unassembled WGS sequence"/>
</dbReference>
<name>A0A9P3LMA5_9APHY</name>
<comment type="caution">
    <text evidence="1">The sequence shown here is derived from an EMBL/GenBank/DDBJ whole genome shotgun (WGS) entry which is preliminary data.</text>
</comment>
<dbReference type="Pfam" id="PF07367">
    <property type="entry name" value="FB_lectin"/>
    <property type="match status" value="1"/>
</dbReference>
<keyword evidence="2" id="KW-1185">Reference proteome</keyword>
<dbReference type="InterPro" id="IPR015926">
    <property type="entry name" value="Cytolysin/lectin"/>
</dbReference>
<dbReference type="EMBL" id="BPQB01000174">
    <property type="protein sequence ID" value="GJF00619.1"/>
    <property type="molecule type" value="Genomic_DNA"/>
</dbReference>
<protein>
    <submittedName>
        <fullName evidence="1">Fungal fruit body lectin</fullName>
    </submittedName>
</protein>
<gene>
    <name evidence="1" type="ORF">PsYK624_169130</name>
</gene>
<accession>A0A9P3LMA5</accession>
<evidence type="ECO:0000313" key="2">
    <source>
        <dbReference type="Proteomes" id="UP000703269"/>
    </source>
</evidence>
<dbReference type="InterPro" id="IPR009960">
    <property type="entry name" value="Fruit_body_lectin_fun"/>
</dbReference>
<dbReference type="SUPFAM" id="SSF63724">
    <property type="entry name" value="Cytolysin/lectin"/>
    <property type="match status" value="1"/>
</dbReference>
<evidence type="ECO:0000313" key="1">
    <source>
        <dbReference type="EMBL" id="GJF00619.1"/>
    </source>
</evidence>
<dbReference type="Gene3D" id="2.60.270.20">
    <property type="entry name" value="Cytolysin/lectin"/>
    <property type="match status" value="1"/>
</dbReference>
<dbReference type="AlphaFoldDB" id="A0A9P3LMA5"/>
<reference evidence="1 2" key="1">
    <citation type="submission" date="2021-08" db="EMBL/GenBank/DDBJ databases">
        <title>Draft Genome Sequence of Phanerochaete sordida strain YK-624.</title>
        <authorList>
            <person name="Mori T."/>
            <person name="Dohra H."/>
            <person name="Suzuki T."/>
            <person name="Kawagishi H."/>
            <person name="Hirai H."/>
        </authorList>
    </citation>
    <scope>NUCLEOTIDE SEQUENCE [LARGE SCALE GENOMIC DNA]</scope>
    <source>
        <strain evidence="1 2">YK-624</strain>
    </source>
</reference>
<organism evidence="1 2">
    <name type="scientific">Phanerochaete sordida</name>
    <dbReference type="NCBI Taxonomy" id="48140"/>
    <lineage>
        <taxon>Eukaryota</taxon>
        <taxon>Fungi</taxon>
        <taxon>Dikarya</taxon>
        <taxon>Basidiomycota</taxon>
        <taxon>Agaricomycotina</taxon>
        <taxon>Agaricomycetes</taxon>
        <taxon>Polyporales</taxon>
        <taxon>Phanerochaetaceae</taxon>
        <taxon>Phanerochaete</taxon>
    </lineage>
</organism>
<proteinExistence type="predicted"/>